<proteinExistence type="predicted"/>
<sequence>MGGTDKEQGRQGGKEAHPRSLVAGSDGNLKTGFPARTPTPSKP</sequence>
<dbReference type="AlphaFoldDB" id="A0A1U7NUR6"/>
<dbReference type="STRING" id="249408.BOO71_0011308"/>
<organism evidence="2 3">
    <name type="scientific">Deinococcus marmoris</name>
    <dbReference type="NCBI Taxonomy" id="249408"/>
    <lineage>
        <taxon>Bacteria</taxon>
        <taxon>Thermotogati</taxon>
        <taxon>Deinococcota</taxon>
        <taxon>Deinococci</taxon>
        <taxon>Deinococcales</taxon>
        <taxon>Deinococcaceae</taxon>
        <taxon>Deinococcus</taxon>
    </lineage>
</organism>
<reference evidence="2 3" key="1">
    <citation type="submission" date="2017-01" db="EMBL/GenBank/DDBJ databases">
        <title>Genome Analysis of Deinococcus marmoris KOPRI26562.</title>
        <authorList>
            <person name="Kim J.H."/>
            <person name="Oh H.-M."/>
        </authorList>
    </citation>
    <scope>NUCLEOTIDE SEQUENCE [LARGE SCALE GENOMIC DNA]</scope>
    <source>
        <strain evidence="2 3">KOPRI26562</strain>
    </source>
</reference>
<keyword evidence="3" id="KW-1185">Reference proteome</keyword>
<feature type="region of interest" description="Disordered" evidence="1">
    <location>
        <begin position="1"/>
        <end position="43"/>
    </location>
</feature>
<feature type="compositionally biased region" description="Basic and acidic residues" evidence="1">
    <location>
        <begin position="1"/>
        <end position="18"/>
    </location>
</feature>
<accession>A0A1U7NUR6</accession>
<evidence type="ECO:0000313" key="2">
    <source>
        <dbReference type="EMBL" id="OLV16664.1"/>
    </source>
</evidence>
<comment type="caution">
    <text evidence="2">The sequence shown here is derived from an EMBL/GenBank/DDBJ whole genome shotgun (WGS) entry which is preliminary data.</text>
</comment>
<evidence type="ECO:0000313" key="3">
    <source>
        <dbReference type="Proteomes" id="UP000186607"/>
    </source>
</evidence>
<dbReference type="Proteomes" id="UP000186607">
    <property type="component" value="Unassembled WGS sequence"/>
</dbReference>
<gene>
    <name evidence="2" type="ORF">BOO71_0011308</name>
</gene>
<evidence type="ECO:0000256" key="1">
    <source>
        <dbReference type="SAM" id="MobiDB-lite"/>
    </source>
</evidence>
<dbReference type="EMBL" id="MSTI01000135">
    <property type="protein sequence ID" value="OLV16664.1"/>
    <property type="molecule type" value="Genomic_DNA"/>
</dbReference>
<name>A0A1U7NUR6_9DEIO</name>
<protein>
    <submittedName>
        <fullName evidence="2">Uncharacterized protein</fullName>
    </submittedName>
</protein>